<evidence type="ECO:0008006" key="10">
    <source>
        <dbReference type="Google" id="ProtNLM"/>
    </source>
</evidence>
<dbReference type="PANTHER" id="PTHR46300">
    <property type="entry name" value="P450, PUTATIVE (EUROFUNG)-RELATED-RELATED"/>
    <property type="match status" value="1"/>
</dbReference>
<sequence>MYSRVLLFLLGLCATLFLRHYLRNARRRGLPLPPGPPGHLLWGNLHDLKQREGEHRWVTYRKLALKYGDIVYAEVFGDKTVLLNSHKVTTELLEKRSRNYSDRPHMIMADDLMGWTWDFVHMSYGDKWRIHRKTFHQFFQQRNVPEFRVVQKSAAKALLQKLVASPDDHYDHVKHHAGTIILKLTYGYTLQTTNDPYVALATKALEAITQAVNHGAFAVDYLPILKHVPAWFPGADFKRKAKAWAPSAREVKERPWEWMKQGIVGDVPPVESASTHGFIVIKADGTIAPSFASQNLEKFSEDPQMEDVIKSCAAIAYIAGSDTVGTLHHTE</sequence>
<evidence type="ECO:0000256" key="4">
    <source>
        <dbReference type="ARBA" id="ARBA00022723"/>
    </source>
</evidence>
<comment type="caution">
    <text evidence="8">The sequence shown here is derived from an EMBL/GenBank/DDBJ whole genome shotgun (WGS) entry which is preliminary data.</text>
</comment>
<evidence type="ECO:0000256" key="7">
    <source>
        <dbReference type="ARBA" id="ARBA00023033"/>
    </source>
</evidence>
<comment type="similarity">
    <text evidence="2">Belongs to the cytochrome P450 family.</text>
</comment>
<dbReference type="Proteomes" id="UP001437256">
    <property type="component" value="Unassembled WGS sequence"/>
</dbReference>
<keyword evidence="7" id="KW-0503">Monooxygenase</keyword>
<evidence type="ECO:0000256" key="3">
    <source>
        <dbReference type="ARBA" id="ARBA00022617"/>
    </source>
</evidence>
<keyword evidence="4" id="KW-0479">Metal-binding</keyword>
<evidence type="ECO:0000313" key="8">
    <source>
        <dbReference type="EMBL" id="KAL0067952.1"/>
    </source>
</evidence>
<protein>
    <recommendedName>
        <fullName evidence="10">Cytochrome P450</fullName>
    </recommendedName>
</protein>
<dbReference type="InterPro" id="IPR050364">
    <property type="entry name" value="Cytochrome_P450_fung"/>
</dbReference>
<dbReference type="InterPro" id="IPR001128">
    <property type="entry name" value="Cyt_P450"/>
</dbReference>
<dbReference type="EMBL" id="JBBXMP010000022">
    <property type="protein sequence ID" value="KAL0067952.1"/>
    <property type="molecule type" value="Genomic_DNA"/>
</dbReference>
<reference evidence="8 9" key="1">
    <citation type="submission" date="2024-05" db="EMBL/GenBank/DDBJ databases">
        <title>A draft genome resource for the thread blight pathogen Marasmius tenuissimus strain MS-2.</title>
        <authorList>
            <person name="Yulfo-Soto G.E."/>
            <person name="Baruah I.K."/>
            <person name="Amoako-Attah I."/>
            <person name="Bukari Y."/>
            <person name="Meinhardt L.W."/>
            <person name="Bailey B.A."/>
            <person name="Cohen S.P."/>
        </authorList>
    </citation>
    <scope>NUCLEOTIDE SEQUENCE [LARGE SCALE GENOMIC DNA]</scope>
    <source>
        <strain evidence="8 9">MS-2</strain>
    </source>
</reference>
<keyword evidence="3" id="KW-0349">Heme</keyword>
<organism evidence="8 9">
    <name type="scientific">Marasmius tenuissimus</name>
    <dbReference type="NCBI Taxonomy" id="585030"/>
    <lineage>
        <taxon>Eukaryota</taxon>
        <taxon>Fungi</taxon>
        <taxon>Dikarya</taxon>
        <taxon>Basidiomycota</taxon>
        <taxon>Agaricomycotina</taxon>
        <taxon>Agaricomycetes</taxon>
        <taxon>Agaricomycetidae</taxon>
        <taxon>Agaricales</taxon>
        <taxon>Marasmiineae</taxon>
        <taxon>Marasmiaceae</taxon>
        <taxon>Marasmius</taxon>
    </lineage>
</organism>
<dbReference type="Pfam" id="PF00067">
    <property type="entry name" value="p450"/>
    <property type="match status" value="1"/>
</dbReference>
<evidence type="ECO:0000313" key="9">
    <source>
        <dbReference type="Proteomes" id="UP001437256"/>
    </source>
</evidence>
<accession>A0ABR3A1V9</accession>
<evidence type="ECO:0000256" key="5">
    <source>
        <dbReference type="ARBA" id="ARBA00023002"/>
    </source>
</evidence>
<keyword evidence="5" id="KW-0560">Oxidoreductase</keyword>
<evidence type="ECO:0000256" key="6">
    <source>
        <dbReference type="ARBA" id="ARBA00023004"/>
    </source>
</evidence>
<keyword evidence="6" id="KW-0408">Iron</keyword>
<evidence type="ECO:0000256" key="2">
    <source>
        <dbReference type="ARBA" id="ARBA00010617"/>
    </source>
</evidence>
<evidence type="ECO:0000256" key="1">
    <source>
        <dbReference type="ARBA" id="ARBA00001971"/>
    </source>
</evidence>
<dbReference type="SUPFAM" id="SSF48264">
    <property type="entry name" value="Cytochrome P450"/>
    <property type="match status" value="1"/>
</dbReference>
<comment type="cofactor">
    <cofactor evidence="1">
        <name>heme</name>
        <dbReference type="ChEBI" id="CHEBI:30413"/>
    </cofactor>
</comment>
<name>A0ABR3A1V9_9AGAR</name>
<keyword evidence="9" id="KW-1185">Reference proteome</keyword>
<proteinExistence type="inferred from homology"/>
<dbReference type="Gene3D" id="1.10.630.10">
    <property type="entry name" value="Cytochrome P450"/>
    <property type="match status" value="1"/>
</dbReference>
<dbReference type="InterPro" id="IPR036396">
    <property type="entry name" value="Cyt_P450_sf"/>
</dbReference>
<gene>
    <name evidence="8" type="ORF">AAF712_005121</name>
</gene>
<dbReference type="PANTHER" id="PTHR46300:SF7">
    <property type="entry name" value="P450, PUTATIVE (EUROFUNG)-RELATED"/>
    <property type="match status" value="1"/>
</dbReference>